<dbReference type="AlphaFoldDB" id="A0A5C5WVQ7"/>
<dbReference type="Pfam" id="PF25881">
    <property type="entry name" value="HH_YBHG"/>
    <property type="match status" value="1"/>
</dbReference>
<dbReference type="OrthoDB" id="272547at2"/>
<dbReference type="Gene3D" id="1.10.287.470">
    <property type="entry name" value="Helix hairpin bin"/>
    <property type="match status" value="2"/>
</dbReference>
<dbReference type="Gene3D" id="2.40.30.170">
    <property type="match status" value="1"/>
</dbReference>
<dbReference type="InterPro" id="IPR059052">
    <property type="entry name" value="HH_YbhG-like"/>
</dbReference>
<dbReference type="EMBL" id="SJPI01000001">
    <property type="protein sequence ID" value="TWT54648.1"/>
    <property type="molecule type" value="Genomic_DNA"/>
</dbReference>
<keyword evidence="2 3" id="KW-0175">Coiled coil</keyword>
<dbReference type="Proteomes" id="UP000316598">
    <property type="component" value="Unassembled WGS sequence"/>
</dbReference>
<evidence type="ECO:0000256" key="2">
    <source>
        <dbReference type="ARBA" id="ARBA00023054"/>
    </source>
</evidence>
<dbReference type="PANTHER" id="PTHR32347">
    <property type="entry name" value="EFFLUX SYSTEM COMPONENT YKNX-RELATED"/>
    <property type="match status" value="1"/>
</dbReference>
<dbReference type="GO" id="GO:0030313">
    <property type="term" value="C:cell envelope"/>
    <property type="evidence" value="ECO:0007669"/>
    <property type="project" value="UniProtKB-SubCell"/>
</dbReference>
<dbReference type="InterPro" id="IPR050465">
    <property type="entry name" value="UPF0194_transport"/>
</dbReference>
<reference evidence="5 6" key="1">
    <citation type="submission" date="2019-02" db="EMBL/GenBank/DDBJ databases">
        <title>Deep-cultivation of Planctomycetes and their phenomic and genomic characterization uncovers novel biology.</title>
        <authorList>
            <person name="Wiegand S."/>
            <person name="Jogler M."/>
            <person name="Boedeker C."/>
            <person name="Pinto D."/>
            <person name="Vollmers J."/>
            <person name="Rivas-Marin E."/>
            <person name="Kohn T."/>
            <person name="Peeters S.H."/>
            <person name="Heuer A."/>
            <person name="Rast P."/>
            <person name="Oberbeckmann S."/>
            <person name="Bunk B."/>
            <person name="Jeske O."/>
            <person name="Meyerdierks A."/>
            <person name="Storesund J.E."/>
            <person name="Kallscheuer N."/>
            <person name="Luecker S."/>
            <person name="Lage O.M."/>
            <person name="Pohl T."/>
            <person name="Merkel B.J."/>
            <person name="Hornburger P."/>
            <person name="Mueller R.-W."/>
            <person name="Bruemmer F."/>
            <person name="Labrenz M."/>
            <person name="Spormann A.M."/>
            <person name="Op Den Camp H."/>
            <person name="Overmann J."/>
            <person name="Amann R."/>
            <person name="Jetten M.S.M."/>
            <person name="Mascher T."/>
            <person name="Medema M.H."/>
            <person name="Devos D.P."/>
            <person name="Kaster A.-K."/>
            <person name="Ovreas L."/>
            <person name="Rohde M."/>
            <person name="Galperin M.Y."/>
            <person name="Jogler C."/>
        </authorList>
    </citation>
    <scope>NUCLEOTIDE SEQUENCE [LARGE SCALE GENOMIC DNA]</scope>
    <source>
        <strain evidence="5 6">Pla22</strain>
    </source>
</reference>
<gene>
    <name evidence="5" type="primary">yiaV_1</name>
    <name evidence="5" type="ORF">Pla22_22980</name>
</gene>
<dbReference type="Gene3D" id="2.40.50.100">
    <property type="match status" value="2"/>
</dbReference>
<accession>A0A5C5WVQ7</accession>
<name>A0A5C5WVQ7_9BACT</name>
<dbReference type="SUPFAM" id="SSF111369">
    <property type="entry name" value="HlyD-like secretion proteins"/>
    <property type="match status" value="2"/>
</dbReference>
<evidence type="ECO:0000256" key="1">
    <source>
        <dbReference type="ARBA" id="ARBA00004196"/>
    </source>
</evidence>
<feature type="coiled-coil region" evidence="3">
    <location>
        <begin position="157"/>
        <end position="184"/>
    </location>
</feature>
<evidence type="ECO:0000313" key="6">
    <source>
        <dbReference type="Proteomes" id="UP000316598"/>
    </source>
</evidence>
<feature type="domain" description="YbhG-like alpha-helical hairpin" evidence="4">
    <location>
        <begin position="103"/>
        <end position="219"/>
    </location>
</feature>
<keyword evidence="6" id="KW-1185">Reference proteome</keyword>
<proteinExistence type="predicted"/>
<sequence>MRQIQIAILVAVIFGPVLLMVENRRIVVLNREPATAKLANHVQRYDTIRAAGIIEGRTELVEILARITEQISRVAVSKGQWVRQGDVLIELDSERYVHERNLANAMLQLELAKKQRLENGFRPSEIETARHEHDAIIARLDAATKNYQRGVKLSKNKAISNRELENLQAEVASLKATASAAKGRLETLELPARSDDLLAASASVRAAEARLQIAQISLDRCTVRAPSDGRVMIINGEPGELTGPDRSVPLVVMSDTSSLRTVADIDEFDALRISVGQSCDIYSDAAEGIIASGKTIEIEPLMDRKKLFGQFAGERNDTNSRRVWIELQNDPDLPIGLPVDVYIKVNSQN</sequence>
<evidence type="ECO:0000313" key="5">
    <source>
        <dbReference type="EMBL" id="TWT54648.1"/>
    </source>
</evidence>
<dbReference type="PANTHER" id="PTHR32347:SF27">
    <property type="entry name" value="RND EFFLUX PUMP MEMBRANE FUSION PROTEIN BARREL-SANDWICH DOMAIN-CONTAINING PROTEIN"/>
    <property type="match status" value="1"/>
</dbReference>
<evidence type="ECO:0000256" key="3">
    <source>
        <dbReference type="SAM" id="Coils"/>
    </source>
</evidence>
<comment type="caution">
    <text evidence="5">The sequence shown here is derived from an EMBL/GenBank/DDBJ whole genome shotgun (WGS) entry which is preliminary data.</text>
</comment>
<comment type="subcellular location">
    <subcellularLocation>
        <location evidence="1">Cell envelope</location>
    </subcellularLocation>
</comment>
<evidence type="ECO:0000259" key="4">
    <source>
        <dbReference type="Pfam" id="PF25881"/>
    </source>
</evidence>
<organism evidence="5 6">
    <name type="scientific">Rubripirellula amarantea</name>
    <dbReference type="NCBI Taxonomy" id="2527999"/>
    <lineage>
        <taxon>Bacteria</taxon>
        <taxon>Pseudomonadati</taxon>
        <taxon>Planctomycetota</taxon>
        <taxon>Planctomycetia</taxon>
        <taxon>Pirellulales</taxon>
        <taxon>Pirellulaceae</taxon>
        <taxon>Rubripirellula</taxon>
    </lineage>
</organism>
<protein>
    <submittedName>
        <fullName evidence="5">Inner membrane protein YiaV</fullName>
    </submittedName>
</protein>